<dbReference type="PANTHER" id="PTHR47183">
    <property type="entry name" value="GLUCOSE-1-PHOSPHATE CYTIDYLYLTRANSFERASE-RELATED"/>
    <property type="match status" value="1"/>
</dbReference>
<dbReference type="InterPro" id="IPR029044">
    <property type="entry name" value="Nucleotide-diphossugar_trans"/>
</dbReference>
<reference evidence="2" key="1">
    <citation type="submission" date="2020-02" db="EMBL/GenBank/DDBJ databases">
        <authorList>
            <person name="Meier V. D."/>
        </authorList>
    </citation>
    <scope>NUCLEOTIDE SEQUENCE</scope>
    <source>
        <strain evidence="2">AVDCRST_MAG31</strain>
    </source>
</reference>
<dbReference type="EC" id="2.7.7.33" evidence="2"/>
<gene>
    <name evidence="2" type="ORF">AVDCRST_MAG31-1665</name>
</gene>
<proteinExistence type="predicted"/>
<protein>
    <submittedName>
        <fullName evidence="2">Glucose-1-phosphate cytidylyltransferase</fullName>
        <ecNumber evidence="2">2.7.7.33</ecNumber>
    </submittedName>
</protein>
<organism evidence="2">
    <name type="scientific">uncultured Sphingomonas sp</name>
    <dbReference type="NCBI Taxonomy" id="158754"/>
    <lineage>
        <taxon>Bacteria</taxon>
        <taxon>Pseudomonadati</taxon>
        <taxon>Pseudomonadota</taxon>
        <taxon>Alphaproteobacteria</taxon>
        <taxon>Sphingomonadales</taxon>
        <taxon>Sphingomonadaceae</taxon>
        <taxon>Sphingomonas</taxon>
        <taxon>environmental samples</taxon>
    </lineage>
</organism>
<keyword evidence="2" id="KW-0548">Nucleotidyltransferase</keyword>
<keyword evidence="2" id="KW-0808">Transferase</keyword>
<dbReference type="InterPro" id="IPR005835">
    <property type="entry name" value="NTP_transferase_dom"/>
</dbReference>
<dbReference type="InterPro" id="IPR046981">
    <property type="entry name" value="G1P_cyt_trans"/>
</dbReference>
<dbReference type="PANTHER" id="PTHR47183:SF1">
    <property type="entry name" value="GLUCOSE-1-PHOSPHATE CYTIDYLYLTRANSFERASE"/>
    <property type="match status" value="1"/>
</dbReference>
<evidence type="ECO:0000259" key="1">
    <source>
        <dbReference type="Pfam" id="PF00483"/>
    </source>
</evidence>
<dbReference type="Gene3D" id="3.90.550.10">
    <property type="entry name" value="Spore Coat Polysaccharide Biosynthesis Protein SpsA, Chain A"/>
    <property type="match status" value="1"/>
</dbReference>
<dbReference type="CDD" id="cd02524">
    <property type="entry name" value="G1P_cytidylyltransferase"/>
    <property type="match status" value="1"/>
</dbReference>
<dbReference type="GO" id="GO:0009243">
    <property type="term" value="P:O antigen biosynthetic process"/>
    <property type="evidence" value="ECO:0007669"/>
    <property type="project" value="InterPro"/>
</dbReference>
<dbReference type="RefSeq" id="WP_294169704.1">
    <property type="nucleotide sequence ID" value="NZ_CADCWA010000120.1"/>
</dbReference>
<dbReference type="GO" id="GO:0047343">
    <property type="term" value="F:glucose-1-phosphate cytidylyltransferase activity"/>
    <property type="evidence" value="ECO:0007669"/>
    <property type="project" value="UniProtKB-EC"/>
</dbReference>
<sequence length="263" mass="29854">MIKGKVPKVAILAGGFGTRLSEETAVRPKPMVEIGGMPMLWHIMKIYAHYGCREFVVIGGYRVEFIRDYFLNFRGRTSDFTIDLCDGAVEYHSQTGEPWRVSVLDTGKDTMTGGRLKRAQRLLEDGTFFLTYGDGVSDVRIDHLLESHRRTGHWCTLTAVTQPGRFGSLHLDHDSGEVEGFREKGRTDGGLINGGFFVCEPEVFSLIDGDATVWEDEPMARLIEQRKLGSFRHDGYWQNMDSLRDKEVLEATWANQQAWKVWA</sequence>
<name>A0A6J4TG57_9SPHN</name>
<dbReference type="NCBIfam" id="TIGR02623">
    <property type="entry name" value="G1P_cyt_trans"/>
    <property type="match status" value="1"/>
</dbReference>
<dbReference type="AlphaFoldDB" id="A0A6J4TG57"/>
<dbReference type="Pfam" id="PF00483">
    <property type="entry name" value="NTP_transferase"/>
    <property type="match status" value="1"/>
</dbReference>
<dbReference type="EMBL" id="CADCWA010000120">
    <property type="protein sequence ID" value="CAA9521741.1"/>
    <property type="molecule type" value="Genomic_DNA"/>
</dbReference>
<feature type="domain" description="Nucleotidyl transferase" evidence="1">
    <location>
        <begin position="10"/>
        <end position="211"/>
    </location>
</feature>
<accession>A0A6J4TG57</accession>
<evidence type="ECO:0000313" key="2">
    <source>
        <dbReference type="EMBL" id="CAA9521741.1"/>
    </source>
</evidence>
<dbReference type="SUPFAM" id="SSF53448">
    <property type="entry name" value="Nucleotide-diphospho-sugar transferases"/>
    <property type="match status" value="1"/>
</dbReference>
<dbReference type="InterPro" id="IPR013446">
    <property type="entry name" value="G1P_cyt_trans-like"/>
</dbReference>